<dbReference type="Pfam" id="PF01738">
    <property type="entry name" value="DLH"/>
    <property type="match status" value="1"/>
</dbReference>
<dbReference type="PANTHER" id="PTHR22946:SF0">
    <property type="entry name" value="DIENELACTONE HYDROLASE DOMAIN-CONTAINING PROTEIN"/>
    <property type="match status" value="1"/>
</dbReference>
<evidence type="ECO:0000259" key="1">
    <source>
        <dbReference type="Pfam" id="PF01738"/>
    </source>
</evidence>
<dbReference type="EMBL" id="CAFAAL010000133">
    <property type="protein sequence ID" value="CAB4812331.1"/>
    <property type="molecule type" value="Genomic_DNA"/>
</dbReference>
<dbReference type="InterPro" id="IPR002925">
    <property type="entry name" value="Dienelactn_hydro"/>
</dbReference>
<feature type="domain" description="Dienelactone hydrolase" evidence="1">
    <location>
        <begin position="16"/>
        <end position="232"/>
    </location>
</feature>
<dbReference type="EMBL" id="CAFBLJ010000090">
    <property type="protein sequence ID" value="CAB4878698.1"/>
    <property type="molecule type" value="Genomic_DNA"/>
</dbReference>
<dbReference type="GO" id="GO:0016787">
    <property type="term" value="F:hydrolase activity"/>
    <property type="evidence" value="ECO:0007669"/>
    <property type="project" value="InterPro"/>
</dbReference>
<dbReference type="PANTHER" id="PTHR22946">
    <property type="entry name" value="DIENELACTONE HYDROLASE DOMAIN-CONTAINING PROTEIN-RELATED"/>
    <property type="match status" value="1"/>
</dbReference>
<evidence type="ECO:0000313" key="6">
    <source>
        <dbReference type="EMBL" id="CAB4908854.1"/>
    </source>
</evidence>
<evidence type="ECO:0000313" key="4">
    <source>
        <dbReference type="EMBL" id="CAB4812331.1"/>
    </source>
</evidence>
<organism evidence="2">
    <name type="scientific">freshwater metagenome</name>
    <dbReference type="NCBI Taxonomy" id="449393"/>
    <lineage>
        <taxon>unclassified sequences</taxon>
        <taxon>metagenomes</taxon>
        <taxon>ecological metagenomes</taxon>
    </lineage>
</organism>
<dbReference type="EMBL" id="CAFBMF010000111">
    <property type="protein sequence ID" value="CAB4908854.1"/>
    <property type="molecule type" value="Genomic_DNA"/>
</dbReference>
<sequence>MGQHISYELEGVTYIGYLALPKGEGKVPGVLVCHEGPGISENTFTKADRLAALGFVAFALDYHGDGKMVPLEDMITKLMALITSPDETLKRAKAGLNVLLSQPRVDATRIAAIGYCFGGTMCLELVRAGTDLAAIVGFHSGLGTSTKVVPGAITAKVLVCIGADDPMIPPDQRIAFEKEMTDAKADWRMNVYGDAQHSFTNPGADGSRPGVLYNKNADERSWRAMRDIFAEVF</sequence>
<dbReference type="EMBL" id="CAEZYH010000051">
    <property type="protein sequence ID" value="CAB4722972.1"/>
    <property type="molecule type" value="Genomic_DNA"/>
</dbReference>
<accession>A0A6J6RID8</accession>
<dbReference type="AlphaFoldDB" id="A0A6J6RID8"/>
<evidence type="ECO:0000313" key="2">
    <source>
        <dbReference type="EMBL" id="CAB4722972.1"/>
    </source>
</evidence>
<dbReference type="Gene3D" id="3.40.50.1820">
    <property type="entry name" value="alpha/beta hydrolase"/>
    <property type="match status" value="1"/>
</dbReference>
<dbReference type="InterPro" id="IPR029058">
    <property type="entry name" value="AB_hydrolase_fold"/>
</dbReference>
<gene>
    <name evidence="2" type="ORF">UFOPK2658_01178</name>
    <name evidence="3" type="ORF">UFOPK2880_01602</name>
    <name evidence="4" type="ORF">UFOPK3004_01326</name>
    <name evidence="5" type="ORF">UFOPK3304_01434</name>
    <name evidence="6" type="ORF">UFOPK3494_01388</name>
    <name evidence="7" type="ORF">UFOPK4134_01133</name>
</gene>
<dbReference type="EMBL" id="CAFBPS010000087">
    <property type="protein sequence ID" value="CAB5032370.1"/>
    <property type="molecule type" value="Genomic_DNA"/>
</dbReference>
<dbReference type="SUPFAM" id="SSF53474">
    <property type="entry name" value="alpha/beta-Hydrolases"/>
    <property type="match status" value="1"/>
</dbReference>
<evidence type="ECO:0000313" key="5">
    <source>
        <dbReference type="EMBL" id="CAB4878698.1"/>
    </source>
</evidence>
<evidence type="ECO:0000313" key="7">
    <source>
        <dbReference type="EMBL" id="CAB5032370.1"/>
    </source>
</evidence>
<dbReference type="InterPro" id="IPR050261">
    <property type="entry name" value="FrsA_esterase"/>
</dbReference>
<name>A0A6J6RID8_9ZZZZ</name>
<proteinExistence type="predicted"/>
<evidence type="ECO:0000313" key="3">
    <source>
        <dbReference type="EMBL" id="CAB4783649.1"/>
    </source>
</evidence>
<dbReference type="EMBL" id="CAEZZP010000134">
    <property type="protein sequence ID" value="CAB4783649.1"/>
    <property type="molecule type" value="Genomic_DNA"/>
</dbReference>
<protein>
    <submittedName>
        <fullName evidence="2">Unannotated protein</fullName>
    </submittedName>
</protein>
<reference evidence="2" key="1">
    <citation type="submission" date="2020-05" db="EMBL/GenBank/DDBJ databases">
        <authorList>
            <person name="Chiriac C."/>
            <person name="Salcher M."/>
            <person name="Ghai R."/>
            <person name="Kavagutti S V."/>
        </authorList>
    </citation>
    <scope>NUCLEOTIDE SEQUENCE</scope>
</reference>